<dbReference type="SUPFAM" id="SSF51556">
    <property type="entry name" value="Metallo-dependent hydrolases"/>
    <property type="match status" value="1"/>
</dbReference>
<dbReference type="InterPro" id="IPR013108">
    <property type="entry name" value="Amidohydro_3"/>
</dbReference>
<name>A0A382YBI0_9ZZZZ</name>
<protein>
    <recommendedName>
        <fullName evidence="1">Amidohydrolase 3 domain-containing protein</fullName>
    </recommendedName>
</protein>
<feature type="domain" description="Amidohydrolase 3" evidence="1">
    <location>
        <begin position="10"/>
        <end position="263"/>
    </location>
</feature>
<evidence type="ECO:0000313" key="2">
    <source>
        <dbReference type="EMBL" id="SVD80696.1"/>
    </source>
</evidence>
<accession>A0A382YBI0</accession>
<dbReference type="AlphaFoldDB" id="A0A382YBI0"/>
<proteinExistence type="predicted"/>
<dbReference type="Gene3D" id="3.20.20.140">
    <property type="entry name" value="Metal-dependent hydrolases"/>
    <property type="match status" value="1"/>
</dbReference>
<dbReference type="Pfam" id="PF07969">
    <property type="entry name" value="Amidohydro_3"/>
    <property type="match status" value="1"/>
</dbReference>
<gene>
    <name evidence="2" type="ORF">METZ01_LOCUS433550</name>
</gene>
<dbReference type="PANTHER" id="PTHR22642">
    <property type="entry name" value="IMIDAZOLONEPROPIONASE"/>
    <property type="match status" value="1"/>
</dbReference>
<feature type="non-terminal residue" evidence="2">
    <location>
        <position position="1"/>
    </location>
</feature>
<dbReference type="PANTHER" id="PTHR22642:SF2">
    <property type="entry name" value="PROTEIN LONG AFTER FAR-RED 3"/>
    <property type="match status" value="1"/>
</dbReference>
<reference evidence="2" key="1">
    <citation type="submission" date="2018-05" db="EMBL/GenBank/DDBJ databases">
        <authorList>
            <person name="Lanie J.A."/>
            <person name="Ng W.-L."/>
            <person name="Kazmierczak K.M."/>
            <person name="Andrzejewski T.M."/>
            <person name="Davidsen T.M."/>
            <person name="Wayne K.J."/>
            <person name="Tettelin H."/>
            <person name="Glass J.I."/>
            <person name="Rusch D."/>
            <person name="Podicherti R."/>
            <person name="Tsui H.-C.T."/>
            <person name="Winkler M.E."/>
        </authorList>
    </citation>
    <scope>NUCLEOTIDE SEQUENCE</scope>
</reference>
<dbReference type="InterPro" id="IPR032466">
    <property type="entry name" value="Metal_Hydrolase"/>
</dbReference>
<feature type="non-terminal residue" evidence="2">
    <location>
        <position position="264"/>
    </location>
</feature>
<evidence type="ECO:0000259" key="1">
    <source>
        <dbReference type="Pfam" id="PF07969"/>
    </source>
</evidence>
<organism evidence="2">
    <name type="scientific">marine metagenome</name>
    <dbReference type="NCBI Taxonomy" id="408172"/>
    <lineage>
        <taxon>unclassified sequences</taxon>
        <taxon>metagenomes</taxon>
        <taxon>ecological metagenomes</taxon>
    </lineage>
</organism>
<sequence length="264" mass="29257">QGLVNTHVPPPTEADIKENIIAGLKTMAAAGVTQVHEAGMGPGRVAAFQSLAQEGRLPIRVYGMLDGNNETLMSRWFESGPQVDEDMMFTVRSIKVFYDGSLGSRTALLAAPYSDEPDKANMTERISPERVISLSTRAADRGFQMSVHAIGDEGNNRTLNIYEEALEPHAGKDHRWRIEHAQVVLPDFYERTSNLGVISSMQPSHAVGDSKWAEARLGADRIRHAYAWRSILEADGRLLMNSDLPGEPWQPLQTLYFAVTRKTL</sequence>
<dbReference type="EMBL" id="UINC01174524">
    <property type="protein sequence ID" value="SVD80696.1"/>
    <property type="molecule type" value="Genomic_DNA"/>
</dbReference>